<evidence type="ECO:0000313" key="2">
    <source>
        <dbReference type="Proteomes" id="UP000777265"/>
    </source>
</evidence>
<comment type="caution">
    <text evidence="1">The sequence shown here is derived from an EMBL/GenBank/DDBJ whole genome shotgun (WGS) entry which is preliminary data.</text>
</comment>
<organism evidence="1 2">
    <name type="scientific">Syntrophorhabdus aromaticivorans</name>
    <dbReference type="NCBI Taxonomy" id="328301"/>
    <lineage>
        <taxon>Bacteria</taxon>
        <taxon>Pseudomonadati</taxon>
        <taxon>Thermodesulfobacteriota</taxon>
        <taxon>Syntrophorhabdia</taxon>
        <taxon>Syntrophorhabdales</taxon>
        <taxon>Syntrophorhabdaceae</taxon>
        <taxon>Syntrophorhabdus</taxon>
    </lineage>
</organism>
<evidence type="ECO:0000313" key="1">
    <source>
        <dbReference type="EMBL" id="NLW36468.1"/>
    </source>
</evidence>
<dbReference type="Gene3D" id="3.40.50.1010">
    <property type="entry name" value="5'-nuclease"/>
    <property type="match status" value="1"/>
</dbReference>
<reference evidence="1" key="2">
    <citation type="submission" date="2020-01" db="EMBL/GenBank/DDBJ databases">
        <authorList>
            <person name="Campanaro S."/>
        </authorList>
    </citation>
    <scope>NUCLEOTIDE SEQUENCE</scope>
    <source>
        <strain evidence="1">AS06rmzACSIP_7</strain>
    </source>
</reference>
<dbReference type="CDD" id="cd09874">
    <property type="entry name" value="PIN_MT3492-like"/>
    <property type="match status" value="1"/>
</dbReference>
<dbReference type="Proteomes" id="UP000777265">
    <property type="component" value="Unassembled WGS sequence"/>
</dbReference>
<gene>
    <name evidence="1" type="ORF">GXY80_13490</name>
</gene>
<protein>
    <submittedName>
        <fullName evidence="1">Type II toxin-antitoxin system VapC family toxin</fullName>
    </submittedName>
</protein>
<name>A0A971S1R3_9BACT</name>
<accession>A0A971S1R3</accession>
<dbReference type="EMBL" id="JAAYEE010000253">
    <property type="protein sequence ID" value="NLW36468.1"/>
    <property type="molecule type" value="Genomic_DNA"/>
</dbReference>
<proteinExistence type="predicted"/>
<dbReference type="SUPFAM" id="SSF88723">
    <property type="entry name" value="PIN domain-like"/>
    <property type="match status" value="1"/>
</dbReference>
<dbReference type="AlphaFoldDB" id="A0A971S1R3"/>
<sequence length="163" mass="18522">MILYLGSSSLIKLYVREVDTDIIRGWVKAAEIVATCRIAYTEVVSALDVRLKKGDLSNSEHDLIVKQFAEDWQNIAKIDFDDREAGNLVREYGLTRFGALHLSAAKLILKEYRKHRVELETTHKRRFDVDLFFFSADERLSRAAAAEGLKVPGLEVIAKNIGR</sequence>
<dbReference type="InterPro" id="IPR029060">
    <property type="entry name" value="PIN-like_dom_sf"/>
</dbReference>
<reference evidence="1" key="1">
    <citation type="journal article" date="2020" name="Biotechnol. Biofuels">
        <title>New insights from the biogas microbiome by comprehensive genome-resolved metagenomics of nearly 1600 species originating from multiple anaerobic digesters.</title>
        <authorList>
            <person name="Campanaro S."/>
            <person name="Treu L."/>
            <person name="Rodriguez-R L.M."/>
            <person name="Kovalovszki A."/>
            <person name="Ziels R.M."/>
            <person name="Maus I."/>
            <person name="Zhu X."/>
            <person name="Kougias P.G."/>
            <person name="Basile A."/>
            <person name="Luo G."/>
            <person name="Schluter A."/>
            <person name="Konstantinidis K.T."/>
            <person name="Angelidaki I."/>
        </authorList>
    </citation>
    <scope>NUCLEOTIDE SEQUENCE</scope>
    <source>
        <strain evidence="1">AS06rmzACSIP_7</strain>
    </source>
</reference>